<keyword evidence="4" id="KW-1185">Reference proteome</keyword>
<evidence type="ECO:0000313" key="4">
    <source>
        <dbReference type="Proteomes" id="UP001333110"/>
    </source>
</evidence>
<dbReference type="Pfam" id="PF13765">
    <property type="entry name" value="PRY"/>
    <property type="match status" value="1"/>
</dbReference>
<dbReference type="PRINTS" id="PR01407">
    <property type="entry name" value="BUTYPHLNCDUF"/>
</dbReference>
<evidence type="ECO:0000313" key="3">
    <source>
        <dbReference type="EMBL" id="KAK4806704.1"/>
    </source>
</evidence>
<dbReference type="SUPFAM" id="SSF49899">
    <property type="entry name" value="Concanavalin A-like lectins/glucanases"/>
    <property type="match status" value="1"/>
</dbReference>
<dbReference type="InterPro" id="IPR013320">
    <property type="entry name" value="ConA-like_dom_sf"/>
</dbReference>
<reference evidence="3 4" key="1">
    <citation type="journal article" date="2023" name="J. Hered.">
        <title>Chromosome-level genome of the wood stork (Mycteria americana) provides insight into avian chromosome evolution.</title>
        <authorList>
            <person name="Flamio R. Jr."/>
            <person name="Ramstad K.M."/>
        </authorList>
    </citation>
    <scope>NUCLEOTIDE SEQUENCE [LARGE SCALE GENOMIC DNA]</scope>
    <source>
        <strain evidence="3">JAX WOST 10</strain>
    </source>
</reference>
<dbReference type="InterPro" id="IPR003879">
    <property type="entry name" value="Butyrophylin_SPRY"/>
</dbReference>
<evidence type="ECO:0000256" key="1">
    <source>
        <dbReference type="SAM" id="Coils"/>
    </source>
</evidence>
<dbReference type="CDD" id="cd13733">
    <property type="entry name" value="SPRY_PRY_C-I_1"/>
    <property type="match status" value="1"/>
</dbReference>
<dbReference type="Gene3D" id="2.60.120.920">
    <property type="match status" value="1"/>
</dbReference>
<feature type="domain" description="B30.2/SPRY" evidence="2">
    <location>
        <begin position="62"/>
        <end position="262"/>
    </location>
</feature>
<dbReference type="Pfam" id="PF00622">
    <property type="entry name" value="SPRY"/>
    <property type="match status" value="1"/>
</dbReference>
<dbReference type="InterPro" id="IPR003877">
    <property type="entry name" value="SPRY_dom"/>
</dbReference>
<comment type="caution">
    <text evidence="3">The sequence shown here is derived from an EMBL/GenBank/DDBJ whole genome shotgun (WGS) entry which is preliminary data.</text>
</comment>
<keyword evidence="1" id="KW-0175">Coiled coil</keyword>
<accession>A0AAN7RH93</accession>
<dbReference type="PROSITE" id="PS50188">
    <property type="entry name" value="B302_SPRY"/>
    <property type="match status" value="1"/>
</dbReference>
<protein>
    <recommendedName>
        <fullName evidence="2">B30.2/SPRY domain-containing protein</fullName>
    </recommendedName>
</protein>
<dbReference type="SMART" id="SM00589">
    <property type="entry name" value="PRY"/>
    <property type="match status" value="1"/>
</dbReference>
<dbReference type="EMBL" id="JAUNZN010000036">
    <property type="protein sequence ID" value="KAK4806704.1"/>
    <property type="molecule type" value="Genomic_DNA"/>
</dbReference>
<sequence>MVGARRWALTPLLCNASSTTLLHDSRLQEEGQLQVQIGQLQVQIAQEQEEKGQLQVQIGQLQVQIAQEQEEKGQLQVQIVDVTLDADTAHPRLEISDDGKSVKDTGVIRKVPSKEKRFDSHTFVLAKEGYTSGRHYWEVDVGKRRSWALGIARESVTRKGTVTPSPKNGFWVIGFADGQEYWAHSDPWTRLSVSGKLQKTGVFLDMSAKQLSFYNVHKKTALYTFNLGGDSSQEEKFFPFFSTGPAAAKPDDEPLRIAQEFDDDDE</sequence>
<feature type="coiled-coil region" evidence="1">
    <location>
        <begin position="37"/>
        <end position="78"/>
    </location>
</feature>
<dbReference type="SMART" id="SM00449">
    <property type="entry name" value="SPRY"/>
    <property type="match status" value="1"/>
</dbReference>
<dbReference type="AlphaFoldDB" id="A0AAN7RH93"/>
<gene>
    <name evidence="3" type="ORF">QYF61_027705</name>
</gene>
<dbReference type="InterPro" id="IPR006574">
    <property type="entry name" value="PRY"/>
</dbReference>
<dbReference type="InterPro" id="IPR001870">
    <property type="entry name" value="B30.2/SPRY"/>
</dbReference>
<dbReference type="FunFam" id="2.60.120.920:FF:000004">
    <property type="entry name" value="Butyrophilin subfamily 1 member A1"/>
    <property type="match status" value="1"/>
</dbReference>
<dbReference type="InterPro" id="IPR050143">
    <property type="entry name" value="TRIM/RBCC"/>
</dbReference>
<dbReference type="InterPro" id="IPR043136">
    <property type="entry name" value="B30.2/SPRY_sf"/>
</dbReference>
<dbReference type="Proteomes" id="UP001333110">
    <property type="component" value="Unassembled WGS sequence"/>
</dbReference>
<name>A0AAN7RH93_MYCAM</name>
<evidence type="ECO:0000259" key="2">
    <source>
        <dbReference type="PROSITE" id="PS50188"/>
    </source>
</evidence>
<organism evidence="3 4">
    <name type="scientific">Mycteria americana</name>
    <name type="common">Wood stork</name>
    <dbReference type="NCBI Taxonomy" id="33587"/>
    <lineage>
        <taxon>Eukaryota</taxon>
        <taxon>Metazoa</taxon>
        <taxon>Chordata</taxon>
        <taxon>Craniata</taxon>
        <taxon>Vertebrata</taxon>
        <taxon>Euteleostomi</taxon>
        <taxon>Archelosauria</taxon>
        <taxon>Archosauria</taxon>
        <taxon>Dinosauria</taxon>
        <taxon>Saurischia</taxon>
        <taxon>Theropoda</taxon>
        <taxon>Coelurosauria</taxon>
        <taxon>Aves</taxon>
        <taxon>Neognathae</taxon>
        <taxon>Neoaves</taxon>
        <taxon>Aequornithes</taxon>
        <taxon>Ciconiiformes</taxon>
        <taxon>Ciconiidae</taxon>
        <taxon>Mycteria</taxon>
    </lineage>
</organism>
<dbReference type="PANTHER" id="PTHR24103">
    <property type="entry name" value="E3 UBIQUITIN-PROTEIN LIGASE TRIM"/>
    <property type="match status" value="1"/>
</dbReference>
<proteinExistence type="predicted"/>